<dbReference type="GO" id="GO:0005975">
    <property type="term" value="P:carbohydrate metabolic process"/>
    <property type="evidence" value="ECO:0007669"/>
    <property type="project" value="InterPro"/>
</dbReference>
<sequence>MADLRRRSGVRTLVESRSWGAGSVIGVRTASPIVVMTFDDGPDPAGTTAVLEALRSTGATATFFVLMTRVRRHPALLSEIVAAGHEVGLHGVDHRALPTFSPNQVFRRCRDGRAELEDILGRRLRWMRPPYGRQTVSTWAAVRASGLTPVLWSSTSWDWKPLLADDERVAKAMSNARPGSILLNHDAHAGLDDGVDDGPEPDVDRGKLVTSLIRAYADRGLTPCSLTAALGSGSLWKAARFTR</sequence>
<keyword evidence="3" id="KW-1185">Reference proteome</keyword>
<name>A0A1H0IK81_9ACTN</name>
<dbReference type="PROSITE" id="PS51677">
    <property type="entry name" value="NODB"/>
    <property type="match status" value="1"/>
</dbReference>
<dbReference type="RefSeq" id="WP_090474474.1">
    <property type="nucleotide sequence ID" value="NZ_LT629710.1"/>
</dbReference>
<gene>
    <name evidence="2" type="ORF">SAMN04515671_0529</name>
</gene>
<dbReference type="STRING" id="1090615.SAMN04515671_0529"/>
<dbReference type="InterPro" id="IPR050248">
    <property type="entry name" value="Polysacc_deacetylase_ArnD"/>
</dbReference>
<dbReference type="InterPro" id="IPR011330">
    <property type="entry name" value="Glyco_hydro/deAcase_b/a-brl"/>
</dbReference>
<dbReference type="AlphaFoldDB" id="A0A1H0IK81"/>
<accession>A0A1H0IK81</accession>
<dbReference type="InterPro" id="IPR002509">
    <property type="entry name" value="NODB_dom"/>
</dbReference>
<dbReference type="GO" id="GO:0016810">
    <property type="term" value="F:hydrolase activity, acting on carbon-nitrogen (but not peptide) bonds"/>
    <property type="evidence" value="ECO:0007669"/>
    <property type="project" value="InterPro"/>
</dbReference>
<organism evidence="2 3">
    <name type="scientific">Nakamurella panacisegetis</name>
    <dbReference type="NCBI Taxonomy" id="1090615"/>
    <lineage>
        <taxon>Bacteria</taxon>
        <taxon>Bacillati</taxon>
        <taxon>Actinomycetota</taxon>
        <taxon>Actinomycetes</taxon>
        <taxon>Nakamurellales</taxon>
        <taxon>Nakamurellaceae</taxon>
        <taxon>Nakamurella</taxon>
    </lineage>
</organism>
<proteinExistence type="predicted"/>
<dbReference type="EMBL" id="LT629710">
    <property type="protein sequence ID" value="SDO31461.1"/>
    <property type="molecule type" value="Genomic_DNA"/>
</dbReference>
<evidence type="ECO:0000313" key="2">
    <source>
        <dbReference type="EMBL" id="SDO31461.1"/>
    </source>
</evidence>
<dbReference type="CDD" id="cd10959">
    <property type="entry name" value="CE4_NodB_like_3"/>
    <property type="match status" value="1"/>
</dbReference>
<dbReference type="SUPFAM" id="SSF88713">
    <property type="entry name" value="Glycoside hydrolase/deacetylase"/>
    <property type="match status" value="1"/>
</dbReference>
<dbReference type="OrthoDB" id="9763050at2"/>
<dbReference type="Gene3D" id="3.20.20.370">
    <property type="entry name" value="Glycoside hydrolase/deacetylase"/>
    <property type="match status" value="1"/>
</dbReference>
<dbReference type="Pfam" id="PF01522">
    <property type="entry name" value="Polysacc_deac_1"/>
    <property type="match status" value="1"/>
</dbReference>
<feature type="domain" description="NodB homology" evidence="1">
    <location>
        <begin position="32"/>
        <end position="224"/>
    </location>
</feature>
<dbReference type="PANTHER" id="PTHR10587:SF137">
    <property type="entry name" value="4-DEOXY-4-FORMAMIDO-L-ARABINOSE-PHOSPHOUNDECAPRENOL DEFORMYLASE ARND-RELATED"/>
    <property type="match status" value="1"/>
</dbReference>
<evidence type="ECO:0000259" key="1">
    <source>
        <dbReference type="PROSITE" id="PS51677"/>
    </source>
</evidence>
<evidence type="ECO:0000313" key="3">
    <source>
        <dbReference type="Proteomes" id="UP000198741"/>
    </source>
</evidence>
<dbReference type="PANTHER" id="PTHR10587">
    <property type="entry name" value="GLYCOSYL TRANSFERASE-RELATED"/>
    <property type="match status" value="1"/>
</dbReference>
<reference evidence="2 3" key="1">
    <citation type="submission" date="2016-10" db="EMBL/GenBank/DDBJ databases">
        <authorList>
            <person name="de Groot N.N."/>
        </authorList>
    </citation>
    <scope>NUCLEOTIDE SEQUENCE [LARGE SCALE GENOMIC DNA]</scope>
    <source>
        <strain evidence="3">P4-7,KCTC 19426,CECT 7604</strain>
    </source>
</reference>
<protein>
    <submittedName>
        <fullName evidence="2">Peptidoglycan/xylan/chitin deacetylase, PgdA/CDA1 family</fullName>
    </submittedName>
</protein>
<dbReference type="Proteomes" id="UP000198741">
    <property type="component" value="Chromosome I"/>
</dbReference>